<gene>
    <name evidence="1" type="ORF">C5467_21725</name>
</gene>
<proteinExistence type="predicted"/>
<dbReference type="EMBL" id="PUJY01000061">
    <property type="protein sequence ID" value="TDB45565.1"/>
    <property type="molecule type" value="Genomic_DNA"/>
</dbReference>
<dbReference type="Proteomes" id="UP000295598">
    <property type="component" value="Unassembled WGS sequence"/>
</dbReference>
<organism evidence="1 2">
    <name type="scientific">Photorhabdus khanii subsp. guanajuatensis</name>
    <dbReference type="NCBI Taxonomy" id="2100166"/>
    <lineage>
        <taxon>Bacteria</taxon>
        <taxon>Pseudomonadati</taxon>
        <taxon>Pseudomonadota</taxon>
        <taxon>Gammaproteobacteria</taxon>
        <taxon>Enterobacterales</taxon>
        <taxon>Morganellaceae</taxon>
        <taxon>Photorhabdus</taxon>
    </lineage>
</organism>
<evidence type="ECO:0000313" key="2">
    <source>
        <dbReference type="Proteomes" id="UP000295598"/>
    </source>
</evidence>
<dbReference type="RefSeq" id="WP_132356128.1">
    <property type="nucleotide sequence ID" value="NZ_CAWOJO010000061.1"/>
</dbReference>
<name>A0A4V2X4T2_9GAMM</name>
<dbReference type="AlphaFoldDB" id="A0A4V2X4T2"/>
<protein>
    <submittedName>
        <fullName evidence="1">Uncharacterized protein</fullName>
    </submittedName>
</protein>
<accession>A0A4V2X4T2</accession>
<comment type="caution">
    <text evidence="1">The sequence shown here is derived from an EMBL/GenBank/DDBJ whole genome shotgun (WGS) entry which is preliminary data.</text>
</comment>
<sequence length="233" mass="27038">MADYIEHYIKMTQEANRVLALKAEEVGSELKDVAEDTVDTIGMGIKRLTWRTSYFFDGYRDVYDQIHHEDKRMASAIWNIVKQRKNVILEITQLFVDELLKEQNEKARERIYLELLKFSTKFATSKATKFAISIAIAEVLYQSLIINVVVRNNIRKYANYSLAAFQIYGDVEKAAVSADKLKRECPLFYWVLYSKKLEMLYFLVEPALSKGVSLIGKKCNENDIISAFIEMMN</sequence>
<reference evidence="1 2" key="1">
    <citation type="journal article" date="2019" name="Int. J. Syst. Evol. Microbiol.">
        <title>Photorhabdus khanii subsp. guanajuatensis subsp. nov., isolated from Heterorhabditis atacamensis, and Photorhabdus luminescens subsp. mexicana subsp. nov., isolated from Heterorhabditis mexicana entomopathogenic nematodes.</title>
        <authorList>
            <person name="Machado R.A.R."/>
            <person name="Bruno P."/>
            <person name="Arce C.C.M."/>
            <person name="Liechti N."/>
            <person name="Kohler A."/>
            <person name="Bernal J."/>
            <person name="Bruggmann R."/>
            <person name="Turlings T.C.J."/>
        </authorList>
    </citation>
    <scope>NUCLEOTIDE SEQUENCE [LARGE SCALE GENOMIC DNA]</scope>
    <source>
        <strain evidence="1 2">MEX20-17</strain>
    </source>
</reference>
<evidence type="ECO:0000313" key="1">
    <source>
        <dbReference type="EMBL" id="TDB45565.1"/>
    </source>
</evidence>